<dbReference type="InterPro" id="IPR014710">
    <property type="entry name" value="RmlC-like_jellyroll"/>
</dbReference>
<dbReference type="STRING" id="338963.Pcar_2292"/>
<sequence length="113" mass="12775">MTGNIFDALPAEVSNEIFEDIVRTSHVRIERIISQGHSSPEVGWYDQDENEWVVVLEGAGSILFEDGRQVVLNKGDYLDIPAHCKHKVLWTEKEGVTIWLAVFYGHQHSPADS</sequence>
<organism evidence="2 3">
    <name type="scientific">Syntrophotalea carbinolica (strain DSM 2380 / NBRC 103641 / GraBd1)</name>
    <name type="common">Pelobacter carbinolicus</name>
    <dbReference type="NCBI Taxonomy" id="338963"/>
    <lineage>
        <taxon>Bacteria</taxon>
        <taxon>Pseudomonadati</taxon>
        <taxon>Thermodesulfobacteriota</taxon>
        <taxon>Desulfuromonadia</taxon>
        <taxon>Desulfuromonadales</taxon>
        <taxon>Syntrophotaleaceae</taxon>
        <taxon>Syntrophotalea</taxon>
    </lineage>
</organism>
<dbReference type="Pfam" id="PF07883">
    <property type="entry name" value="Cupin_2"/>
    <property type="match status" value="1"/>
</dbReference>
<dbReference type="KEGG" id="pca:Pcar_2292"/>
<dbReference type="InterPro" id="IPR013096">
    <property type="entry name" value="Cupin_2"/>
</dbReference>
<dbReference type="InterPro" id="IPR011051">
    <property type="entry name" value="RmlC_Cupin_sf"/>
</dbReference>
<keyword evidence="3" id="KW-1185">Reference proteome</keyword>
<evidence type="ECO:0000313" key="2">
    <source>
        <dbReference type="EMBL" id="ABA89531.1"/>
    </source>
</evidence>
<dbReference type="AlphaFoldDB" id="Q3A276"/>
<dbReference type="HOGENOM" id="CLU_147397_0_0_7"/>
<dbReference type="OrthoDB" id="9798585at2"/>
<proteinExistence type="predicted"/>
<accession>Q3A276</accession>
<dbReference type="EMBL" id="CP000142">
    <property type="protein sequence ID" value="ABA89531.1"/>
    <property type="molecule type" value="Genomic_DNA"/>
</dbReference>
<dbReference type="Proteomes" id="UP000002534">
    <property type="component" value="Chromosome"/>
</dbReference>
<dbReference type="CDD" id="cd06981">
    <property type="entry name" value="cupin_reut_a1446"/>
    <property type="match status" value="1"/>
</dbReference>
<gene>
    <name evidence="2" type="ordered locus">Pcar_2292</name>
</gene>
<dbReference type="SUPFAM" id="SSF51182">
    <property type="entry name" value="RmlC-like cupins"/>
    <property type="match status" value="1"/>
</dbReference>
<feature type="domain" description="Cupin type-2" evidence="1">
    <location>
        <begin position="46"/>
        <end position="103"/>
    </location>
</feature>
<evidence type="ECO:0000313" key="3">
    <source>
        <dbReference type="Proteomes" id="UP000002534"/>
    </source>
</evidence>
<evidence type="ECO:0000259" key="1">
    <source>
        <dbReference type="Pfam" id="PF07883"/>
    </source>
</evidence>
<reference evidence="2 3" key="2">
    <citation type="journal article" date="2012" name="BMC Genomics">
        <title>The genome of Pelobacter carbinolicus reveals surprising metabolic capabilities and physiological features.</title>
        <authorList>
            <person name="Aklujkar M."/>
            <person name="Haveman S.A."/>
            <person name="Didonato R.Jr."/>
            <person name="Chertkov O."/>
            <person name="Han C.S."/>
            <person name="Land M.L."/>
            <person name="Brown P."/>
            <person name="Lovley D.R."/>
        </authorList>
    </citation>
    <scope>NUCLEOTIDE SEQUENCE [LARGE SCALE GENOMIC DNA]</scope>
    <source>
        <strain evidence="3">DSM 2380 / NBRC 103641 / GraBd1</strain>
    </source>
</reference>
<reference evidence="3" key="1">
    <citation type="submission" date="2005-10" db="EMBL/GenBank/DDBJ databases">
        <title>Complete sequence of Pelobacter carbinolicus DSM 2380.</title>
        <authorList>
            <person name="Copeland A."/>
            <person name="Lucas S."/>
            <person name="Lapidus A."/>
            <person name="Barry K."/>
            <person name="Detter J.C."/>
            <person name="Glavina T."/>
            <person name="Hammon N."/>
            <person name="Israni S."/>
            <person name="Pitluck S."/>
            <person name="Chertkov O."/>
            <person name="Schmutz J."/>
            <person name="Larimer F."/>
            <person name="Land M."/>
            <person name="Kyrpides N."/>
            <person name="Ivanova N."/>
            <person name="Richardson P."/>
        </authorList>
    </citation>
    <scope>NUCLEOTIDE SEQUENCE [LARGE SCALE GENOMIC DNA]</scope>
    <source>
        <strain evidence="3">DSM 2380 / NBRC 103641 / GraBd1</strain>
    </source>
</reference>
<dbReference type="Gene3D" id="2.60.120.10">
    <property type="entry name" value="Jelly Rolls"/>
    <property type="match status" value="1"/>
</dbReference>
<dbReference type="eggNOG" id="COG1917">
    <property type="taxonomic scope" value="Bacteria"/>
</dbReference>
<dbReference type="RefSeq" id="WP_011342050.1">
    <property type="nucleotide sequence ID" value="NC_007498.2"/>
</dbReference>
<name>Q3A276_SYNC1</name>
<protein>
    <submittedName>
        <fullName evidence="2">Cupin superfamily barrel domain protein</fullName>
    </submittedName>
</protein>